<keyword evidence="2" id="KW-0812">Transmembrane</keyword>
<reference evidence="3" key="1">
    <citation type="submission" date="2014-05" db="EMBL/GenBank/DDBJ databases">
        <authorList>
            <person name="Chronopoulou M."/>
        </authorList>
    </citation>
    <scope>NUCLEOTIDE SEQUENCE</scope>
    <source>
        <tissue evidence="3">Whole organism</tissue>
    </source>
</reference>
<dbReference type="EMBL" id="HACA01001927">
    <property type="protein sequence ID" value="CDW19288.1"/>
    <property type="molecule type" value="Transcribed_RNA"/>
</dbReference>
<evidence type="ECO:0000313" key="3">
    <source>
        <dbReference type="EMBL" id="CDW19288.1"/>
    </source>
</evidence>
<feature type="transmembrane region" description="Helical" evidence="2">
    <location>
        <begin position="98"/>
        <end position="119"/>
    </location>
</feature>
<organism evidence="3">
    <name type="scientific">Lepeophtheirus salmonis</name>
    <name type="common">Salmon louse</name>
    <name type="synonym">Caligus salmonis</name>
    <dbReference type="NCBI Taxonomy" id="72036"/>
    <lineage>
        <taxon>Eukaryota</taxon>
        <taxon>Metazoa</taxon>
        <taxon>Ecdysozoa</taxon>
        <taxon>Arthropoda</taxon>
        <taxon>Crustacea</taxon>
        <taxon>Multicrustacea</taxon>
        <taxon>Hexanauplia</taxon>
        <taxon>Copepoda</taxon>
        <taxon>Siphonostomatoida</taxon>
        <taxon>Caligidae</taxon>
        <taxon>Lepeophtheirus</taxon>
    </lineage>
</organism>
<keyword evidence="2" id="KW-0472">Membrane</keyword>
<evidence type="ECO:0000256" key="2">
    <source>
        <dbReference type="SAM" id="Phobius"/>
    </source>
</evidence>
<name>A0A0K2SZV5_LEPSM</name>
<proteinExistence type="predicted"/>
<keyword evidence="2" id="KW-1133">Transmembrane helix</keyword>
<sequence>MRSRAFLYFHCSVKHSSKLSETSMLGRNKPVYQPTTYQVNGGSKRTSSYLPTSNNSFCGGKKRRLQLVFLSFGIILICLGVVAFGSSLSGLYSSSLTVGVIILALLFLLFGGWMVVLYLRTRGKCNFSFWPNRAAVLSQQLTANTELPTRPRGSQEEESLMPSSEGGPTPTIVASSRA</sequence>
<feature type="transmembrane region" description="Helical" evidence="2">
    <location>
        <begin position="67"/>
        <end position="92"/>
    </location>
</feature>
<feature type="region of interest" description="Disordered" evidence="1">
    <location>
        <begin position="146"/>
        <end position="178"/>
    </location>
</feature>
<evidence type="ECO:0000256" key="1">
    <source>
        <dbReference type="SAM" id="MobiDB-lite"/>
    </source>
</evidence>
<dbReference type="AlphaFoldDB" id="A0A0K2SZV5"/>
<protein>
    <submittedName>
        <fullName evidence="3">Uncharacterized protein</fullName>
    </submittedName>
</protein>
<accession>A0A0K2SZV5</accession>